<feature type="region of interest" description="Disordered" evidence="1">
    <location>
        <begin position="1"/>
        <end position="23"/>
    </location>
</feature>
<organism evidence="3 4">
    <name type="scientific">Stieleria maiorica</name>
    <dbReference type="NCBI Taxonomy" id="2795974"/>
    <lineage>
        <taxon>Bacteria</taxon>
        <taxon>Pseudomonadati</taxon>
        <taxon>Planctomycetota</taxon>
        <taxon>Planctomycetia</taxon>
        <taxon>Pirellulales</taxon>
        <taxon>Pirellulaceae</taxon>
        <taxon>Stieleria</taxon>
    </lineage>
</organism>
<protein>
    <submittedName>
        <fullName evidence="3">Lactate utilization protein C</fullName>
    </submittedName>
</protein>
<evidence type="ECO:0000313" key="3">
    <source>
        <dbReference type="EMBL" id="QEF99055.1"/>
    </source>
</evidence>
<gene>
    <name evidence="3" type="primary">lutC</name>
    <name evidence="3" type="ORF">Mal15_31140</name>
</gene>
<dbReference type="Pfam" id="PF02589">
    <property type="entry name" value="LUD_dom"/>
    <property type="match status" value="1"/>
</dbReference>
<reference evidence="3 4" key="1">
    <citation type="submission" date="2019-02" db="EMBL/GenBank/DDBJ databases">
        <title>Planctomycetal bacteria perform biofilm scaping via a novel small molecule.</title>
        <authorList>
            <person name="Jeske O."/>
            <person name="Boedeker C."/>
            <person name="Wiegand S."/>
            <person name="Breitling P."/>
            <person name="Kallscheuer N."/>
            <person name="Jogler M."/>
            <person name="Rohde M."/>
            <person name="Petersen J."/>
            <person name="Medema M.H."/>
            <person name="Surup F."/>
            <person name="Jogler C."/>
        </authorList>
    </citation>
    <scope>NUCLEOTIDE SEQUENCE [LARGE SCALE GENOMIC DNA]</scope>
    <source>
        <strain evidence="3 4">Mal15</strain>
    </source>
</reference>
<proteinExistence type="predicted"/>
<dbReference type="InterPro" id="IPR037171">
    <property type="entry name" value="NagB/RpiA_transferase-like"/>
</dbReference>
<evidence type="ECO:0000256" key="1">
    <source>
        <dbReference type="SAM" id="MobiDB-lite"/>
    </source>
</evidence>
<name>A0A5B9MHK7_9BACT</name>
<evidence type="ECO:0000313" key="4">
    <source>
        <dbReference type="Proteomes" id="UP000321353"/>
    </source>
</evidence>
<dbReference type="InterPro" id="IPR003741">
    <property type="entry name" value="LUD_dom"/>
</dbReference>
<keyword evidence="4" id="KW-1185">Reference proteome</keyword>
<feature type="compositionally biased region" description="Polar residues" evidence="1">
    <location>
        <begin position="10"/>
        <end position="23"/>
    </location>
</feature>
<dbReference type="PANTHER" id="PTHR43682">
    <property type="entry name" value="LACTATE UTILIZATION PROTEIN C"/>
    <property type="match status" value="1"/>
</dbReference>
<dbReference type="PANTHER" id="PTHR43682:SF1">
    <property type="entry name" value="LACTATE UTILIZATION PROTEIN C"/>
    <property type="match status" value="1"/>
</dbReference>
<dbReference type="SUPFAM" id="SSF100950">
    <property type="entry name" value="NagB/RpiA/CoA transferase-like"/>
    <property type="match status" value="1"/>
</dbReference>
<sequence>MAPPPPNEMTMESTKSTQADTSARQAILDRIRTKRVDVPPLPDIDPDRVIQFDQPIDKFVEMLAMVGGQAHLVDSHADIRGMLDEIDVFNNATRIVSLAPDAVAGTIDASQIADPHDLATLDWTIARGEFMIAENGSIWVDGDTLPHRVLLFIAQYLAIVVPRSQIVSNMHQAYERIEGFGARFGVFVSGPSKTADIEQSLVLGAHGCRKLQVFIVGDM</sequence>
<dbReference type="AlphaFoldDB" id="A0A5B9MHK7"/>
<dbReference type="Gene3D" id="3.40.50.10420">
    <property type="entry name" value="NagB/RpiA/CoA transferase-like"/>
    <property type="match status" value="1"/>
</dbReference>
<dbReference type="EMBL" id="CP036264">
    <property type="protein sequence ID" value="QEF99055.1"/>
    <property type="molecule type" value="Genomic_DNA"/>
</dbReference>
<accession>A0A5B9MHK7</accession>
<dbReference type="Proteomes" id="UP000321353">
    <property type="component" value="Chromosome"/>
</dbReference>
<feature type="domain" description="LUD" evidence="2">
    <location>
        <begin position="117"/>
        <end position="216"/>
    </location>
</feature>
<dbReference type="InterPro" id="IPR024185">
    <property type="entry name" value="FTHF_cligase-like_sf"/>
</dbReference>
<evidence type="ECO:0000259" key="2">
    <source>
        <dbReference type="Pfam" id="PF02589"/>
    </source>
</evidence>
<dbReference type="KEGG" id="smam:Mal15_31140"/>